<dbReference type="InterPro" id="IPR048258">
    <property type="entry name" value="Cyclins_cyclin-box"/>
</dbReference>
<dbReference type="InterPro" id="IPR004367">
    <property type="entry name" value="Cyclin_C-dom"/>
</dbReference>
<dbReference type="InterPro" id="IPR006671">
    <property type="entry name" value="Cyclin_N"/>
</dbReference>
<dbReference type="AlphaFoldDB" id="A0A165TAL4"/>
<feature type="domain" description="Cyclin C-terminal" evidence="6">
    <location>
        <begin position="214"/>
        <end position="328"/>
    </location>
</feature>
<feature type="domain" description="Cyclin-like" evidence="5">
    <location>
        <begin position="120"/>
        <end position="204"/>
    </location>
</feature>
<evidence type="ECO:0000256" key="1">
    <source>
        <dbReference type="ARBA" id="ARBA00022618"/>
    </source>
</evidence>
<gene>
    <name evidence="7" type="ORF">DAEQUDRAFT_509774</name>
</gene>
<dbReference type="Pfam" id="PF00134">
    <property type="entry name" value="Cyclin_N"/>
    <property type="match status" value="1"/>
</dbReference>
<keyword evidence="3" id="KW-0131">Cell cycle</keyword>
<keyword evidence="1" id="KW-0132">Cell division</keyword>
<dbReference type="Pfam" id="PF02984">
    <property type="entry name" value="Cyclin_C"/>
    <property type="match status" value="1"/>
</dbReference>
<dbReference type="Gene3D" id="1.10.472.10">
    <property type="entry name" value="Cyclin-like"/>
    <property type="match status" value="2"/>
</dbReference>
<dbReference type="SMART" id="SM00385">
    <property type="entry name" value="CYCLIN"/>
    <property type="match status" value="2"/>
</dbReference>
<dbReference type="SUPFAM" id="SSF47954">
    <property type="entry name" value="Cyclin-like"/>
    <property type="match status" value="2"/>
</dbReference>
<dbReference type="Proteomes" id="UP000076727">
    <property type="component" value="Unassembled WGS sequence"/>
</dbReference>
<sequence length="346" mass="40661">MDVEYQDGVQAIDVEDDEACVVDERDTDGMEPEVVEELEQAPRIWPEISIERAQRYQREIDEIRHAYKDPVDEFDTTMVSEYAEDIFDYMNDLEDDVMPNPEYMDGQSEINWQMRQTLVDWLLQVHLRYHMLPETLWIAINIVDRFLTKRIVSVLKLQLVGVTAMFIAAKYEEILAPSVDEFVYMTENGYSREEILKGERIVLQTLEFKISHYCSPYSWMRKISKADDYDIQTRTLSKFLTEVTLLDYRFLRVKPSLVAAVGMYTARRMLGGEWNDAFVFHSGFTEEHLLPGHRMLLEKLIEDGFTKQHVCEKYSHKKFLKASSYAVEWAYAHIQAELAVARMDLE</sequence>
<proteinExistence type="inferred from homology"/>
<dbReference type="InterPro" id="IPR013763">
    <property type="entry name" value="Cyclin-like_dom"/>
</dbReference>
<comment type="similarity">
    <text evidence="4">Belongs to the cyclin family.</text>
</comment>
<evidence type="ECO:0000256" key="2">
    <source>
        <dbReference type="ARBA" id="ARBA00023127"/>
    </source>
</evidence>
<evidence type="ECO:0000256" key="3">
    <source>
        <dbReference type="ARBA" id="ARBA00023306"/>
    </source>
</evidence>
<protein>
    <submittedName>
        <fullName evidence="7">Uncharacterized protein</fullName>
    </submittedName>
</protein>
<evidence type="ECO:0000256" key="4">
    <source>
        <dbReference type="RuleBase" id="RU000383"/>
    </source>
</evidence>
<dbReference type="PANTHER" id="PTHR10177">
    <property type="entry name" value="CYCLINS"/>
    <property type="match status" value="1"/>
</dbReference>
<dbReference type="FunFam" id="1.10.472.10:FF:000001">
    <property type="entry name" value="G2/mitotic-specific cyclin"/>
    <property type="match status" value="1"/>
</dbReference>
<dbReference type="PROSITE" id="PS00292">
    <property type="entry name" value="CYCLINS"/>
    <property type="match status" value="1"/>
</dbReference>
<evidence type="ECO:0000313" key="8">
    <source>
        <dbReference type="Proteomes" id="UP000076727"/>
    </source>
</evidence>
<accession>A0A165TAL4</accession>
<reference evidence="7 8" key="1">
    <citation type="journal article" date="2016" name="Mol. Biol. Evol.">
        <title>Comparative Genomics of Early-Diverging Mushroom-Forming Fungi Provides Insights into the Origins of Lignocellulose Decay Capabilities.</title>
        <authorList>
            <person name="Nagy L.G."/>
            <person name="Riley R."/>
            <person name="Tritt A."/>
            <person name="Adam C."/>
            <person name="Daum C."/>
            <person name="Floudas D."/>
            <person name="Sun H."/>
            <person name="Yadav J.S."/>
            <person name="Pangilinan J."/>
            <person name="Larsson K.H."/>
            <person name="Matsuura K."/>
            <person name="Barry K."/>
            <person name="Labutti K."/>
            <person name="Kuo R."/>
            <person name="Ohm R.A."/>
            <person name="Bhattacharya S.S."/>
            <person name="Shirouzu T."/>
            <person name="Yoshinaga Y."/>
            <person name="Martin F.M."/>
            <person name="Grigoriev I.V."/>
            <person name="Hibbett D.S."/>
        </authorList>
    </citation>
    <scope>NUCLEOTIDE SEQUENCE [LARGE SCALE GENOMIC DNA]</scope>
    <source>
        <strain evidence="7 8">L-15889</strain>
    </source>
</reference>
<dbReference type="STRING" id="1314783.A0A165TAL4"/>
<dbReference type="InterPro" id="IPR036915">
    <property type="entry name" value="Cyclin-like_sf"/>
</dbReference>
<name>A0A165TAL4_9APHY</name>
<dbReference type="GO" id="GO:0051301">
    <property type="term" value="P:cell division"/>
    <property type="evidence" value="ECO:0007669"/>
    <property type="project" value="UniProtKB-KW"/>
</dbReference>
<keyword evidence="2 4" id="KW-0195">Cyclin</keyword>
<keyword evidence="8" id="KW-1185">Reference proteome</keyword>
<dbReference type="InterPro" id="IPR039361">
    <property type="entry name" value="Cyclin"/>
</dbReference>
<dbReference type="OrthoDB" id="5590282at2759"/>
<dbReference type="SMART" id="SM01332">
    <property type="entry name" value="Cyclin_C"/>
    <property type="match status" value="1"/>
</dbReference>
<evidence type="ECO:0000313" key="7">
    <source>
        <dbReference type="EMBL" id="KZT73157.1"/>
    </source>
</evidence>
<feature type="domain" description="Cyclin-like" evidence="5">
    <location>
        <begin position="218"/>
        <end position="298"/>
    </location>
</feature>
<evidence type="ECO:0000259" key="5">
    <source>
        <dbReference type="SMART" id="SM00385"/>
    </source>
</evidence>
<organism evidence="7 8">
    <name type="scientific">Daedalea quercina L-15889</name>
    <dbReference type="NCBI Taxonomy" id="1314783"/>
    <lineage>
        <taxon>Eukaryota</taxon>
        <taxon>Fungi</taxon>
        <taxon>Dikarya</taxon>
        <taxon>Basidiomycota</taxon>
        <taxon>Agaricomycotina</taxon>
        <taxon>Agaricomycetes</taxon>
        <taxon>Polyporales</taxon>
        <taxon>Fomitopsis</taxon>
    </lineage>
</organism>
<evidence type="ECO:0000259" key="6">
    <source>
        <dbReference type="SMART" id="SM01332"/>
    </source>
</evidence>
<dbReference type="CDD" id="cd20512">
    <property type="entry name" value="CYCLIN_CLBs_yeast_rpt2"/>
    <property type="match status" value="1"/>
</dbReference>
<dbReference type="EMBL" id="KV429038">
    <property type="protein sequence ID" value="KZT73157.1"/>
    <property type="molecule type" value="Genomic_DNA"/>
</dbReference>